<dbReference type="Gene3D" id="3.40.50.150">
    <property type="entry name" value="Vaccinia Virus protein VP39"/>
    <property type="match status" value="1"/>
</dbReference>
<evidence type="ECO:0000313" key="2">
    <source>
        <dbReference type="Proteomes" id="UP000192796"/>
    </source>
</evidence>
<evidence type="ECO:0000313" key="1">
    <source>
        <dbReference type="EMBL" id="OQP59960.1"/>
    </source>
</evidence>
<dbReference type="OrthoDB" id="5623231at2"/>
<gene>
    <name evidence="1" type="ORF">A3860_35550</name>
</gene>
<dbReference type="RefSeq" id="WP_081153903.1">
    <property type="nucleotide sequence ID" value="NZ_LVYD01000070.1"/>
</dbReference>
<proteinExistence type="predicted"/>
<organism evidence="1 2">
    <name type="scientific">Niastella vici</name>
    <dbReference type="NCBI Taxonomy" id="1703345"/>
    <lineage>
        <taxon>Bacteria</taxon>
        <taxon>Pseudomonadati</taxon>
        <taxon>Bacteroidota</taxon>
        <taxon>Chitinophagia</taxon>
        <taxon>Chitinophagales</taxon>
        <taxon>Chitinophagaceae</taxon>
        <taxon>Niastella</taxon>
    </lineage>
</organism>
<reference evidence="1 2" key="1">
    <citation type="submission" date="2016-03" db="EMBL/GenBank/DDBJ databases">
        <title>Niastella vici sp. nov., isolated from farmland soil.</title>
        <authorList>
            <person name="Chen L."/>
            <person name="Wang D."/>
            <person name="Yang S."/>
            <person name="Wang G."/>
        </authorList>
    </citation>
    <scope>NUCLEOTIDE SEQUENCE [LARGE SCALE GENOMIC DNA]</scope>
    <source>
        <strain evidence="1 2">DJ57</strain>
    </source>
</reference>
<dbReference type="STRING" id="1703345.A3860_35550"/>
<dbReference type="AlphaFoldDB" id="A0A1V9FNP6"/>
<dbReference type="Proteomes" id="UP000192796">
    <property type="component" value="Unassembled WGS sequence"/>
</dbReference>
<dbReference type="SUPFAM" id="SSF53335">
    <property type="entry name" value="S-adenosyl-L-methionine-dependent methyltransferases"/>
    <property type="match status" value="1"/>
</dbReference>
<dbReference type="Pfam" id="PF13578">
    <property type="entry name" value="Methyltransf_24"/>
    <property type="match status" value="1"/>
</dbReference>
<evidence type="ECO:0008006" key="3">
    <source>
        <dbReference type="Google" id="ProtNLM"/>
    </source>
</evidence>
<comment type="caution">
    <text evidence="1">The sequence shown here is derived from an EMBL/GenBank/DDBJ whole genome shotgun (WGS) entry which is preliminary data.</text>
</comment>
<dbReference type="EMBL" id="LVYD01000070">
    <property type="protein sequence ID" value="OQP59960.1"/>
    <property type="molecule type" value="Genomic_DNA"/>
</dbReference>
<sequence>MNLWVKKKIKKYLRKLNVETDTFKTISPEVANILARNTDPSQVESFVAGLKKQGAPAWFENTTTITSKEIFQHNNKPLPCWLERDYNPQDDWLNHPSYYPLYFNLFKSFSKNSQQVNLLEIGVRSGYMSAVFAKAVKCPSNYVGIDPNLYLPNGLDYAAATCKIMNTANPQFHYMLINGYSWDSKIMKSLELSPKYDIIHIDGDHTKTGKLIDLHLCSHLTNENGIVLVDDFLHHQFIQESVYLAIQAGWYKKVFYVDSFRGMAILQ</sequence>
<accession>A0A1V9FNP6</accession>
<dbReference type="InterPro" id="IPR029063">
    <property type="entry name" value="SAM-dependent_MTases_sf"/>
</dbReference>
<keyword evidence="2" id="KW-1185">Reference proteome</keyword>
<protein>
    <recommendedName>
        <fullName evidence="3">Methyltransferase</fullName>
    </recommendedName>
</protein>
<name>A0A1V9FNP6_9BACT</name>